<dbReference type="Pfam" id="PF11927">
    <property type="entry name" value="HODM_asu-like"/>
    <property type="match status" value="1"/>
</dbReference>
<gene>
    <name evidence="1" type="ORF">JI746_23460</name>
</gene>
<sequence>MVPVDFDLSRIVAPFRMQPGLQRLAAGARQLTPLAAGSPLWQEKKLVLDAGGSRLCVLGFDPQPALRAIAGQARREGLPLEGPPELAFEEDFAVLEGAGGTLPWLCVCVPSHWAPEEKLGLPFASVHAPVADNQMLLAAGRQLVRLVTGGERFERFVWTVTPSGRFDQHPRRHPRAPWPQSSDPAEFAYRCFLRVERQTFFPVAEAPGQAVFTIRVMLQPLVEALSAPEEARRVHDALASMSDAVLAYKNLALARERLLAWLARESRRWN</sequence>
<reference evidence="1 2" key="1">
    <citation type="journal article" date="2017" name="Int. J. Syst. Evol. Microbiol.">
        <title>Ramlibacter alkalitolerans sp. nov., alkali-tolerant bacterium isolated from soil of ginseng.</title>
        <authorList>
            <person name="Lee D.H."/>
            <person name="Cha C.J."/>
        </authorList>
    </citation>
    <scope>NUCLEOTIDE SEQUENCE [LARGE SCALE GENOMIC DNA]</scope>
    <source>
        <strain evidence="1 2">KACC 19305</strain>
    </source>
</reference>
<keyword evidence="2" id="KW-1185">Reference proteome</keyword>
<dbReference type="EMBL" id="JAEQND010000015">
    <property type="protein sequence ID" value="MBL0428083.1"/>
    <property type="molecule type" value="Genomic_DNA"/>
</dbReference>
<dbReference type="InterPro" id="IPR021848">
    <property type="entry name" value="HODM_asu-like"/>
</dbReference>
<protein>
    <submittedName>
        <fullName evidence="1">DUF3445 domain-containing protein</fullName>
    </submittedName>
</protein>
<comment type="caution">
    <text evidence="1">The sequence shown here is derived from an EMBL/GenBank/DDBJ whole genome shotgun (WGS) entry which is preliminary data.</text>
</comment>
<organism evidence="1 2">
    <name type="scientific">Ramlibacter alkalitolerans</name>
    <dbReference type="NCBI Taxonomy" id="2039631"/>
    <lineage>
        <taxon>Bacteria</taxon>
        <taxon>Pseudomonadati</taxon>
        <taxon>Pseudomonadota</taxon>
        <taxon>Betaproteobacteria</taxon>
        <taxon>Burkholderiales</taxon>
        <taxon>Comamonadaceae</taxon>
        <taxon>Ramlibacter</taxon>
    </lineage>
</organism>
<accession>A0ABS1JV43</accession>
<dbReference type="Proteomes" id="UP000622707">
    <property type="component" value="Unassembled WGS sequence"/>
</dbReference>
<evidence type="ECO:0000313" key="2">
    <source>
        <dbReference type="Proteomes" id="UP000622707"/>
    </source>
</evidence>
<proteinExistence type="predicted"/>
<dbReference type="RefSeq" id="WP_201692708.1">
    <property type="nucleotide sequence ID" value="NZ_JAEQND010000015.1"/>
</dbReference>
<evidence type="ECO:0000313" key="1">
    <source>
        <dbReference type="EMBL" id="MBL0428083.1"/>
    </source>
</evidence>
<name>A0ABS1JV43_9BURK</name>